<proteinExistence type="predicted"/>
<dbReference type="AlphaFoldDB" id="A0A7M1SZK8"/>
<feature type="transmembrane region" description="Helical" evidence="1">
    <location>
        <begin position="420"/>
        <end position="446"/>
    </location>
</feature>
<accession>A0A7M1SZK8</accession>
<organism evidence="2 3">
    <name type="scientific">Cruoricaptor ignavus</name>
    <dbReference type="NCBI Taxonomy" id="1118202"/>
    <lineage>
        <taxon>Bacteria</taxon>
        <taxon>Pseudomonadati</taxon>
        <taxon>Bacteroidota</taxon>
        <taxon>Flavobacteriia</taxon>
        <taxon>Flavobacteriales</taxon>
        <taxon>Weeksellaceae</taxon>
        <taxon>Cruoricaptor</taxon>
    </lineage>
</organism>
<dbReference type="KEGG" id="civ:IMZ16_05345"/>
<protein>
    <recommendedName>
        <fullName evidence="4">RHS repeat-associated core domain-containing protein</fullName>
    </recommendedName>
</protein>
<evidence type="ECO:0008006" key="4">
    <source>
        <dbReference type="Google" id="ProtNLM"/>
    </source>
</evidence>
<keyword evidence="1" id="KW-1133">Transmembrane helix</keyword>
<evidence type="ECO:0000313" key="2">
    <source>
        <dbReference type="EMBL" id="QOR72975.1"/>
    </source>
</evidence>
<dbReference type="InterPro" id="IPR022385">
    <property type="entry name" value="Rhs_assc_core"/>
</dbReference>
<evidence type="ECO:0000313" key="3">
    <source>
        <dbReference type="Proteomes" id="UP000593605"/>
    </source>
</evidence>
<dbReference type="InterPro" id="IPR050708">
    <property type="entry name" value="T6SS_VgrG/RHS"/>
</dbReference>
<feature type="transmembrane region" description="Helical" evidence="1">
    <location>
        <begin position="466"/>
        <end position="485"/>
    </location>
</feature>
<keyword evidence="1" id="KW-0812">Transmembrane</keyword>
<dbReference type="Gene3D" id="2.180.10.10">
    <property type="entry name" value="RHS repeat-associated core"/>
    <property type="match status" value="1"/>
</dbReference>
<dbReference type="PANTHER" id="PTHR32305:SF15">
    <property type="entry name" value="PROTEIN RHSA-RELATED"/>
    <property type="match status" value="1"/>
</dbReference>
<dbReference type="Proteomes" id="UP000593605">
    <property type="component" value="Chromosome"/>
</dbReference>
<keyword evidence="1" id="KW-0472">Membrane</keyword>
<dbReference type="EMBL" id="CP063145">
    <property type="protein sequence ID" value="QOR72975.1"/>
    <property type="molecule type" value="Genomic_DNA"/>
</dbReference>
<reference evidence="2 3" key="1">
    <citation type="submission" date="2020-10" db="EMBL/GenBank/DDBJ databases">
        <title>Complete genome of Cruoricapor ignavus strain M1214 isolated from the blood culture of a febrile patient.</title>
        <authorList>
            <person name="Guglielmino C.J.D."/>
        </authorList>
    </citation>
    <scope>NUCLEOTIDE SEQUENCE [LARGE SCALE GENOMIC DNA]</scope>
    <source>
        <strain evidence="2 3">M1214</strain>
    </source>
</reference>
<dbReference type="NCBIfam" id="TIGR03696">
    <property type="entry name" value="Rhs_assc_core"/>
    <property type="match status" value="1"/>
</dbReference>
<dbReference type="PANTHER" id="PTHR32305">
    <property type="match status" value="1"/>
</dbReference>
<gene>
    <name evidence="2" type="ORF">IMZ16_05345</name>
</gene>
<sequence length="762" mass="82106">MHQPFWKKKSRCPSASCEKGLSSNGVTTKVTIENVYDSWSGELFQLKDKNTGKVLWELQKANAKGQVTRAKLGATDILNIYDQCGFLMSVSHTTPNKTILQVNYRFDAVKNELLSRNTGGDFNILESFSYDDNNRLVSWTNPRTGGMSSNGYDAEGRIKENDMLGSVKFENNQFVYRPTSVVLNAAGQQKLANDLVQTIVYNENNDPVFINGVKGDVRFEYGLTEMRQMATYGGNFANTGEGRFTKYYSEDGSFEVTRNNQTGEEKHVLYIGGSPYESNIIFVKNYTESSGSYKFLHKDYLGSILAISDESGNKIEQRHYDAWGNLTHLQVNGGAIVTDENQIRDFLSSGGLLVDRGYTSHEHFAEVGLIHMNGRLYDPLLRRFLNADENIQDMFNTQNYNKYGYVLNNPLMYNDPSGEVFFLIPLVGYFWSAVIVGAVIGAASYLVSSAIMGQAITLKGFLKSTLWGGISGAVTFGIGSIFSVAGSTALTATGTAIKEAVGGVGLAIVQAGTHAVAQGVMSLMQGGTFQQAFWSGALGSLGAYAFGAVVGSDFANKALGQITFGALSGGIGSELTGGNFWQGAVIGGIVAGLNHAMHKFDFDPKPKKTAYEKLKSALDGLGVNNATKEAILSLVKNPDDLGKIGLKFKNIIGVAGKALGAASVGLAINDYIQNPTTAGLVKVISTISALGITTVVSGGVATSVTGWVLSISDAIGASDFIYGEIGKFIDTNFYNGKSLGHEVYKNISNFLTPPSPIYNFVK</sequence>
<name>A0A7M1SZK8_9FLAO</name>
<evidence type="ECO:0000256" key="1">
    <source>
        <dbReference type="SAM" id="Phobius"/>
    </source>
</evidence>